<evidence type="ECO:0000313" key="3">
    <source>
        <dbReference type="Proteomes" id="UP001139450"/>
    </source>
</evidence>
<feature type="domain" description="DUF6908" evidence="1">
    <location>
        <begin position="15"/>
        <end position="144"/>
    </location>
</feature>
<evidence type="ECO:0000313" key="2">
    <source>
        <dbReference type="EMBL" id="MCJ8208127.1"/>
    </source>
</evidence>
<accession>A0A9X2B9V3</accession>
<keyword evidence="3" id="KW-1185">Reference proteome</keyword>
<dbReference type="InterPro" id="IPR054203">
    <property type="entry name" value="DUF6908"/>
</dbReference>
<proteinExistence type="predicted"/>
<sequence length="149" mass="17363">MKELNQNSTRIFCTLIDSLNGRDYRKINNEPFMPLSIELIDTGVVTDYGEGSQYSLCHYYEQNGDLMQDPEMCFLMVDNRGETATDYSQVHVFPYMFQQANLAIYQQSIRFSANAIERVDEPLQKQHRDFAQTWLANIEAQGFLEQLNK</sequence>
<gene>
    <name evidence="2" type="ORF">MUY27_00310</name>
</gene>
<dbReference type="Proteomes" id="UP001139450">
    <property type="component" value="Unassembled WGS sequence"/>
</dbReference>
<organism evidence="2 3">
    <name type="scientific">Mucilaginibacter straminoryzae</name>
    <dbReference type="NCBI Taxonomy" id="2932774"/>
    <lineage>
        <taxon>Bacteria</taxon>
        <taxon>Pseudomonadati</taxon>
        <taxon>Bacteroidota</taxon>
        <taxon>Sphingobacteriia</taxon>
        <taxon>Sphingobacteriales</taxon>
        <taxon>Sphingobacteriaceae</taxon>
        <taxon>Mucilaginibacter</taxon>
    </lineage>
</organism>
<reference evidence="2" key="1">
    <citation type="submission" date="2022-04" db="EMBL/GenBank/DDBJ databases">
        <title>Mucilaginibacter sp. RS28 isolated from freshwater.</title>
        <authorList>
            <person name="Ko S.-R."/>
        </authorList>
    </citation>
    <scope>NUCLEOTIDE SEQUENCE</scope>
    <source>
        <strain evidence="2">RS28</strain>
    </source>
</reference>
<dbReference type="RefSeq" id="WP_245127964.1">
    <property type="nucleotide sequence ID" value="NZ_JALJEJ010000001.1"/>
</dbReference>
<dbReference type="EMBL" id="JALJEJ010000001">
    <property type="protein sequence ID" value="MCJ8208127.1"/>
    <property type="molecule type" value="Genomic_DNA"/>
</dbReference>
<dbReference type="AlphaFoldDB" id="A0A9X2B9V3"/>
<comment type="caution">
    <text evidence="2">The sequence shown here is derived from an EMBL/GenBank/DDBJ whole genome shotgun (WGS) entry which is preliminary data.</text>
</comment>
<name>A0A9X2B9V3_9SPHI</name>
<dbReference type="Pfam" id="PF21849">
    <property type="entry name" value="DUF6908"/>
    <property type="match status" value="1"/>
</dbReference>
<protein>
    <recommendedName>
        <fullName evidence="1">DUF6908 domain-containing protein</fullName>
    </recommendedName>
</protein>
<evidence type="ECO:0000259" key="1">
    <source>
        <dbReference type="Pfam" id="PF21849"/>
    </source>
</evidence>